<dbReference type="PROSITE" id="PS50893">
    <property type="entry name" value="ABC_TRANSPORTER_2"/>
    <property type="match status" value="2"/>
</dbReference>
<dbReference type="SUPFAM" id="SSF52540">
    <property type="entry name" value="P-loop containing nucleoside triphosphate hydrolases"/>
    <property type="match status" value="2"/>
</dbReference>
<dbReference type="GO" id="GO:0016887">
    <property type="term" value="F:ATP hydrolysis activity"/>
    <property type="evidence" value="ECO:0007669"/>
    <property type="project" value="InterPro"/>
</dbReference>
<feature type="region of interest" description="Disordered" evidence="9">
    <location>
        <begin position="848"/>
        <end position="870"/>
    </location>
</feature>
<keyword evidence="7 10" id="KW-1133">Transmembrane helix</keyword>
<name>A0A507DF86_9FUNG</name>
<dbReference type="GO" id="GO:0015421">
    <property type="term" value="F:ABC-type oligopeptide transporter activity"/>
    <property type="evidence" value="ECO:0007669"/>
    <property type="project" value="TreeGrafter"/>
</dbReference>
<dbReference type="FunFam" id="3.40.50.300:FF:000604">
    <property type="entry name" value="ABC transporter B family member 28"/>
    <property type="match status" value="1"/>
</dbReference>
<dbReference type="InterPro" id="IPR003439">
    <property type="entry name" value="ABC_transporter-like_ATP-bd"/>
</dbReference>
<dbReference type="FunFam" id="3.40.50.300:FF:000913">
    <property type="entry name" value="ABC multidrug transporter SitT"/>
    <property type="match status" value="1"/>
</dbReference>
<evidence type="ECO:0000256" key="5">
    <source>
        <dbReference type="ARBA" id="ARBA00022741"/>
    </source>
</evidence>
<protein>
    <submittedName>
        <fullName evidence="13">Uncharacterized protein</fullName>
    </submittedName>
</protein>
<evidence type="ECO:0000259" key="11">
    <source>
        <dbReference type="PROSITE" id="PS50893"/>
    </source>
</evidence>
<comment type="similarity">
    <text evidence="2">Belongs to the ABC transporter superfamily. ABCB family. Multidrug resistance exporter (TC 3.A.1.201) subfamily.</text>
</comment>
<comment type="caution">
    <text evidence="13">The sequence shown here is derived from an EMBL/GenBank/DDBJ whole genome shotgun (WGS) entry which is preliminary data.</text>
</comment>
<dbReference type="GO" id="GO:0005743">
    <property type="term" value="C:mitochondrial inner membrane"/>
    <property type="evidence" value="ECO:0007669"/>
    <property type="project" value="TreeGrafter"/>
</dbReference>
<keyword evidence="6" id="KW-0067">ATP-binding</keyword>
<keyword evidence="3" id="KW-0813">Transport</keyword>
<reference evidence="13 14" key="1">
    <citation type="journal article" date="2019" name="Sci. Rep.">
        <title>Comparative genomics of chytrid fungi reveal insights into the obligate biotrophic and pathogenic lifestyle of Synchytrium endobioticum.</title>
        <authorList>
            <person name="van de Vossenberg B.T.L.H."/>
            <person name="Warris S."/>
            <person name="Nguyen H.D.T."/>
            <person name="van Gent-Pelzer M.P.E."/>
            <person name="Joly D.L."/>
            <person name="van de Geest H.C."/>
            <person name="Bonants P.J.M."/>
            <person name="Smith D.S."/>
            <person name="Levesque C.A."/>
            <person name="van der Lee T.A.J."/>
        </authorList>
    </citation>
    <scope>NUCLEOTIDE SEQUENCE [LARGE SCALE GENOMIC DNA]</scope>
    <source>
        <strain evidence="13 14">LEV6574</strain>
    </source>
</reference>
<dbReference type="InterPro" id="IPR017871">
    <property type="entry name" value="ABC_transporter-like_CS"/>
</dbReference>
<feature type="domain" description="ABC transmembrane type-1" evidence="12">
    <location>
        <begin position="88"/>
        <end position="377"/>
    </location>
</feature>
<feature type="region of interest" description="Disordered" evidence="9">
    <location>
        <begin position="1"/>
        <end position="33"/>
    </location>
</feature>
<feature type="transmembrane region" description="Helical" evidence="10">
    <location>
        <begin position="1143"/>
        <end position="1162"/>
    </location>
</feature>
<feature type="transmembrane region" description="Helical" evidence="10">
    <location>
        <begin position="1174"/>
        <end position="1195"/>
    </location>
</feature>
<evidence type="ECO:0000256" key="4">
    <source>
        <dbReference type="ARBA" id="ARBA00022692"/>
    </source>
</evidence>
<dbReference type="Gene3D" id="1.20.1560.10">
    <property type="entry name" value="ABC transporter type 1, transmembrane domain"/>
    <property type="match status" value="2"/>
</dbReference>
<keyword evidence="8 10" id="KW-0472">Membrane</keyword>
<feature type="transmembrane region" description="Helical" evidence="10">
    <location>
        <begin position="233"/>
        <end position="252"/>
    </location>
</feature>
<feature type="transmembrane region" description="Helical" evidence="10">
    <location>
        <begin position="207"/>
        <end position="227"/>
    </location>
</feature>
<evidence type="ECO:0000313" key="13">
    <source>
        <dbReference type="EMBL" id="TPX50263.1"/>
    </source>
</evidence>
<feature type="compositionally biased region" description="Polar residues" evidence="9">
    <location>
        <begin position="861"/>
        <end position="870"/>
    </location>
</feature>
<organism evidence="13 14">
    <name type="scientific">Synchytrium endobioticum</name>
    <dbReference type="NCBI Taxonomy" id="286115"/>
    <lineage>
        <taxon>Eukaryota</taxon>
        <taxon>Fungi</taxon>
        <taxon>Fungi incertae sedis</taxon>
        <taxon>Chytridiomycota</taxon>
        <taxon>Chytridiomycota incertae sedis</taxon>
        <taxon>Chytridiomycetes</taxon>
        <taxon>Synchytriales</taxon>
        <taxon>Synchytriaceae</taxon>
        <taxon>Synchytrium</taxon>
    </lineage>
</organism>
<feature type="transmembrane region" description="Helical" evidence="10">
    <location>
        <begin position="320"/>
        <end position="339"/>
    </location>
</feature>
<evidence type="ECO:0000313" key="14">
    <source>
        <dbReference type="Proteomes" id="UP000320475"/>
    </source>
</evidence>
<gene>
    <name evidence="13" type="ORF">SeLEV6574_g00994</name>
</gene>
<dbReference type="SUPFAM" id="SSF90123">
    <property type="entry name" value="ABC transporter transmembrane region"/>
    <property type="match status" value="2"/>
</dbReference>
<dbReference type="PROSITE" id="PS00211">
    <property type="entry name" value="ABC_TRANSPORTER_1"/>
    <property type="match status" value="2"/>
</dbReference>
<dbReference type="Proteomes" id="UP000320475">
    <property type="component" value="Unassembled WGS sequence"/>
</dbReference>
<dbReference type="InterPro" id="IPR036640">
    <property type="entry name" value="ABC1_TM_sf"/>
</dbReference>
<feature type="transmembrane region" description="Helical" evidence="10">
    <location>
        <begin position="908"/>
        <end position="937"/>
    </location>
</feature>
<evidence type="ECO:0000256" key="10">
    <source>
        <dbReference type="SAM" id="Phobius"/>
    </source>
</evidence>
<dbReference type="GO" id="GO:0005524">
    <property type="term" value="F:ATP binding"/>
    <property type="evidence" value="ECO:0007669"/>
    <property type="project" value="UniProtKB-KW"/>
</dbReference>
<evidence type="ECO:0000256" key="8">
    <source>
        <dbReference type="ARBA" id="ARBA00023136"/>
    </source>
</evidence>
<dbReference type="PANTHER" id="PTHR43394">
    <property type="entry name" value="ATP-DEPENDENT PERMEASE MDL1, MITOCHONDRIAL"/>
    <property type="match status" value="1"/>
</dbReference>
<dbReference type="InterPro" id="IPR003593">
    <property type="entry name" value="AAA+_ATPase"/>
</dbReference>
<evidence type="ECO:0000256" key="9">
    <source>
        <dbReference type="SAM" id="MobiDB-lite"/>
    </source>
</evidence>
<dbReference type="GO" id="GO:0090374">
    <property type="term" value="P:oligopeptide export from mitochondrion"/>
    <property type="evidence" value="ECO:0007669"/>
    <property type="project" value="TreeGrafter"/>
</dbReference>
<dbReference type="PANTHER" id="PTHR43394:SF27">
    <property type="entry name" value="ATP-DEPENDENT TRANSLOCASE ABCB1-LIKE"/>
    <property type="match status" value="1"/>
</dbReference>
<feature type="region of interest" description="Disordered" evidence="9">
    <location>
        <begin position="792"/>
        <end position="811"/>
    </location>
</feature>
<dbReference type="InterPro" id="IPR027417">
    <property type="entry name" value="P-loop_NTPase"/>
</dbReference>
<evidence type="ECO:0000259" key="12">
    <source>
        <dbReference type="PROSITE" id="PS50929"/>
    </source>
</evidence>
<dbReference type="Pfam" id="PF00005">
    <property type="entry name" value="ABC_tran"/>
    <property type="match status" value="2"/>
</dbReference>
<proteinExistence type="inferred from homology"/>
<dbReference type="EMBL" id="QEAM01000020">
    <property type="protein sequence ID" value="TPX50263.1"/>
    <property type="molecule type" value="Genomic_DNA"/>
</dbReference>
<dbReference type="InterPro" id="IPR039421">
    <property type="entry name" value="Type_1_exporter"/>
</dbReference>
<dbReference type="InterPro" id="IPR011527">
    <property type="entry name" value="ABC1_TM_dom"/>
</dbReference>
<accession>A0A507DF86</accession>
<dbReference type="OrthoDB" id="6500128at2759"/>
<feature type="transmembrane region" description="Helical" evidence="10">
    <location>
        <begin position="949"/>
        <end position="971"/>
    </location>
</feature>
<dbReference type="CDD" id="cd18578">
    <property type="entry name" value="ABC_6TM_Pgp_ABCB1_D2_like"/>
    <property type="match status" value="1"/>
</dbReference>
<feature type="compositionally biased region" description="Low complexity" evidence="9">
    <location>
        <begin position="848"/>
        <end position="860"/>
    </location>
</feature>
<evidence type="ECO:0000256" key="3">
    <source>
        <dbReference type="ARBA" id="ARBA00022448"/>
    </source>
</evidence>
<evidence type="ECO:0000256" key="2">
    <source>
        <dbReference type="ARBA" id="ARBA00007577"/>
    </source>
</evidence>
<sequence length="1538" mass="164784">MEPSRRTPADKLRPILTDYSSNLPTANEEKGPSPHINVAVPDLDGSCNPLAPDPSHHVTVFDDMLPAPVSFAALFKFRQSSMDHVLLFAGLIFNLLDGAIPASFPIMMGLILDVFSQYNAGLFSEPDFAAKVAVCIYILFGYGAAKILLKGMAWWSTATTSLRRASNFRQAYFDSLLSQEPGWFDIHNTLALSASISSSATAYQEGLLNMGSASMSFSTFLCGTIIAFVKQPILTLVMLGSIIVLLISMALLEKLWTSIQTKYIHSFDQATAYATRTLIAVRTVKAFNTEKFESANYAIKLNTAEGHDYRLGLRKGLGEGVSHFIIIACFALGFWYGGVLVYNGSATPGVILTVFYAVFTGLRELNVAMQKFTKVTAARVAMATPLAIMKRLSPISLNSSSGEKPDIKGRVEFKNVTFAYPARPSMPILSNLNLIIPESRTTAICGPSGCGKSTIISLLARVYDPDRGDVTVDSHPLKTLALSHYRRQIAIVTQDKVLFQGSIFDNIILGVVTSEELMADVKGEIKARVVDACRAAHIHAFIETLPQKYDTVVAQDSLSGGQKQRLAIARAFLQQPKILILDEPTSALDSESETLVQQAIEALARGRTCIVIAHKLATIKKADQICVLNGGQMVEQGSHTELMSIKNGLYATMVEQQQFSFDAADGENTVSETSSCTVRSRSKLTVVTRRKKSGNVSTYHAGSPSSSNYFGSGSALLSKSPASAVLGTPVSFMGTPNRFTPTTASMHTSVSTADALRRYSAPINGDLPFGLNQGSPVSAVFSSVSRSVVRSTPSLMPSSHRPSLPSSSIIPSHRQSLQPTEAGPFLLRPVGLLSASILRSKRTTSVAAASTKSSASNHTSLTSHPQGVTSTEALKNTTQDTAAGQVELQGKQASVWQILKLSKPDAPLIFLTLLMSGGAGALSPIFSVCLSSLLIAYSTSPDPRTSSNYWAGIIIIVAGCGLALHTLKYTLASWTTIRLGARVRRLVFTAFLHQPIAWFDDSESRTISWMSTVLSSDIDNIAAVLTSVLNQGFVTLITVFGGLVAAFVYGWKMSLVGLAGIPALALGAKLNGVFIIRYESIVHDMFSTCDAEALQAISNIHVINLLNLNEVFMKTHAEELKDVGMHGYGVATLAALCSGLPDFMIYMIISLTLWYGSTLLIAGEYDLAQMTKVWWILLGSAMGSSYFGVLSGIMVKGAISANEVSEVMSLSAMATTSATDAKPGRRSSSGKVAPALGNATTLTIKGGPTTQWAIGGTIETKNSYSTKSDSLQPSQIQKCDFSAVSSGRVSISFENVNFSYPLRPSIPALIGLTMTISANTSVSIVGSSGGGKSTLLALLERYYEISGGRILLNGVDIKTMTVEQTRSQIALVSQDVALLEGTIKSNIAYGTPSATMEDVRNAATAVKLDRFIESLPEGYDTSVSRVQLSGGQRSRIGLARALVKNSPILLLDEPTAALDAISESEVEEALSRVIKTRTTILITHSMRTARIADKIAVMSKGELVETGTHQELLSRGPRDSGTSYYNLIHSGALKSPLS</sequence>
<feature type="transmembrane region" description="Helical" evidence="10">
    <location>
        <begin position="128"/>
        <end position="149"/>
    </location>
</feature>
<evidence type="ECO:0000256" key="7">
    <source>
        <dbReference type="ARBA" id="ARBA00022989"/>
    </source>
</evidence>
<feature type="transmembrane region" description="Helical" evidence="10">
    <location>
        <begin position="1055"/>
        <end position="1076"/>
    </location>
</feature>
<keyword evidence="5" id="KW-0547">Nucleotide-binding</keyword>
<evidence type="ECO:0000256" key="6">
    <source>
        <dbReference type="ARBA" id="ARBA00022840"/>
    </source>
</evidence>
<keyword evidence="4 10" id="KW-0812">Transmembrane</keyword>
<dbReference type="Gene3D" id="3.40.50.300">
    <property type="entry name" value="P-loop containing nucleotide triphosphate hydrolases"/>
    <property type="match status" value="2"/>
</dbReference>
<dbReference type="PROSITE" id="PS50929">
    <property type="entry name" value="ABC_TM1F"/>
    <property type="match status" value="2"/>
</dbReference>
<dbReference type="SMART" id="SM00382">
    <property type="entry name" value="AAA"/>
    <property type="match status" value="2"/>
</dbReference>
<dbReference type="Pfam" id="PF00664">
    <property type="entry name" value="ABC_membrane"/>
    <property type="match status" value="2"/>
</dbReference>
<feature type="domain" description="ABC transporter" evidence="11">
    <location>
        <begin position="411"/>
        <end position="655"/>
    </location>
</feature>
<evidence type="ECO:0000256" key="1">
    <source>
        <dbReference type="ARBA" id="ARBA00004141"/>
    </source>
</evidence>
<feature type="transmembrane region" description="Helical" evidence="10">
    <location>
        <begin position="85"/>
        <end position="108"/>
    </location>
</feature>
<dbReference type="VEuPathDB" id="FungiDB:SeMB42_g03494"/>
<dbReference type="CDD" id="cd18577">
    <property type="entry name" value="ABC_6TM_Pgp_ABCB1_D1_like"/>
    <property type="match status" value="1"/>
</dbReference>
<feature type="domain" description="ABC transmembrane type-1" evidence="12">
    <location>
        <begin position="910"/>
        <end position="1196"/>
    </location>
</feature>
<feature type="domain" description="ABC transporter" evidence="11">
    <location>
        <begin position="1291"/>
        <end position="1525"/>
    </location>
</feature>
<feature type="transmembrane region" description="Helical" evidence="10">
    <location>
        <begin position="1020"/>
        <end position="1048"/>
    </location>
</feature>
<feature type="compositionally biased region" description="Basic and acidic residues" evidence="9">
    <location>
        <begin position="1"/>
        <end position="13"/>
    </location>
</feature>
<comment type="subcellular location">
    <subcellularLocation>
        <location evidence="1">Membrane</location>
        <topology evidence="1">Multi-pass membrane protein</topology>
    </subcellularLocation>
</comment>